<keyword evidence="3" id="KW-0812">Transmembrane</keyword>
<evidence type="ECO:0000256" key="2">
    <source>
        <dbReference type="ARBA" id="ARBA00023287"/>
    </source>
</evidence>
<dbReference type="EMBL" id="CP026118">
    <property type="protein sequence ID" value="QAS54036.1"/>
    <property type="molecule type" value="Genomic_DNA"/>
</dbReference>
<keyword evidence="3" id="KW-0472">Membrane</keyword>
<dbReference type="GO" id="GO:0009986">
    <property type="term" value="C:cell surface"/>
    <property type="evidence" value="ECO:0007669"/>
    <property type="project" value="UniProtKB-SubCell"/>
</dbReference>
<dbReference type="PROSITE" id="PS00409">
    <property type="entry name" value="PROKAR_NTER_METHYL"/>
    <property type="match status" value="1"/>
</dbReference>
<dbReference type="GO" id="GO:0030420">
    <property type="term" value="P:establishment of competence for transformation"/>
    <property type="evidence" value="ECO:0007669"/>
    <property type="project" value="UniProtKB-KW"/>
</dbReference>
<dbReference type="OrthoDB" id="2967834at2"/>
<gene>
    <name evidence="4" type="ORF">HLI_18390</name>
</gene>
<dbReference type="Proteomes" id="UP000287756">
    <property type="component" value="Chromosome"/>
</dbReference>
<evidence type="ECO:0000256" key="3">
    <source>
        <dbReference type="SAM" id="Phobius"/>
    </source>
</evidence>
<proteinExistence type="predicted"/>
<keyword evidence="3" id="KW-1133">Transmembrane helix</keyword>
<comment type="subcellular location">
    <subcellularLocation>
        <location evidence="1">Cell surface</location>
    </subcellularLocation>
</comment>
<keyword evidence="2" id="KW-0178">Competence</keyword>
<dbReference type="RefSeq" id="WP_128526309.1">
    <property type="nucleotide sequence ID" value="NZ_CANLVY010000006.1"/>
</dbReference>
<feature type="transmembrane region" description="Helical" evidence="3">
    <location>
        <begin position="12"/>
        <end position="35"/>
    </location>
</feature>
<evidence type="ECO:0008006" key="6">
    <source>
        <dbReference type="Google" id="ProtNLM"/>
    </source>
</evidence>
<evidence type="ECO:0000313" key="4">
    <source>
        <dbReference type="EMBL" id="QAS54036.1"/>
    </source>
</evidence>
<accession>A0A410MHB3</accession>
<name>A0A410MHB3_9BACI</name>
<sequence length="166" mass="18624">MRLNNEKGLTLVEVLAVLSLSMVVMIAAYQAFFFITNSIEMSAEKTELRKEANIITLSLENRLINVDSIETDSGKSTFTKFTGSITRLNGMDEETTAFTYIEEEVVITIDEGNLYINGVQQNASDMNLSNTTFELNGNKLTVNLEIMKENTNERYSLVKIFRLGNG</sequence>
<reference evidence="4 5" key="1">
    <citation type="submission" date="2018-01" db="EMBL/GenBank/DDBJ databases">
        <title>The whole genome sequencing and assembly of Halobacillus litoralis ERB031 strain.</title>
        <authorList>
            <person name="Lee S.-J."/>
            <person name="Park M.-K."/>
            <person name="Kim J.-Y."/>
            <person name="Lee Y.-J."/>
            <person name="Yi H."/>
            <person name="Bahn Y.-S."/>
            <person name="Kim J.F."/>
            <person name="Lee D.-W."/>
        </authorList>
    </citation>
    <scope>NUCLEOTIDE SEQUENCE [LARGE SCALE GENOMIC DNA]</scope>
    <source>
        <strain evidence="4 5">ERB 031</strain>
    </source>
</reference>
<protein>
    <recommendedName>
        <fullName evidence="6">Prepilin-type cleavage/methylation domain-containing protein</fullName>
    </recommendedName>
</protein>
<dbReference type="KEGG" id="hli:HLI_18390"/>
<dbReference type="InterPro" id="IPR012902">
    <property type="entry name" value="N_methyl_site"/>
</dbReference>
<dbReference type="AlphaFoldDB" id="A0A410MHB3"/>
<organism evidence="4 5">
    <name type="scientific">Halobacillus litoralis</name>
    <dbReference type="NCBI Taxonomy" id="45668"/>
    <lineage>
        <taxon>Bacteria</taxon>
        <taxon>Bacillati</taxon>
        <taxon>Bacillota</taxon>
        <taxon>Bacilli</taxon>
        <taxon>Bacillales</taxon>
        <taxon>Bacillaceae</taxon>
        <taxon>Halobacillus</taxon>
    </lineage>
</organism>
<evidence type="ECO:0000313" key="5">
    <source>
        <dbReference type="Proteomes" id="UP000287756"/>
    </source>
</evidence>
<dbReference type="Pfam" id="PF07963">
    <property type="entry name" value="N_methyl"/>
    <property type="match status" value="1"/>
</dbReference>
<evidence type="ECO:0000256" key="1">
    <source>
        <dbReference type="ARBA" id="ARBA00004241"/>
    </source>
</evidence>